<dbReference type="PROSITE" id="PS01081">
    <property type="entry name" value="HTH_TETR_1"/>
    <property type="match status" value="1"/>
</dbReference>
<dbReference type="EMBL" id="JBHSXS010000021">
    <property type="protein sequence ID" value="MFC6883757.1"/>
    <property type="molecule type" value="Genomic_DNA"/>
</dbReference>
<dbReference type="PROSITE" id="PS50977">
    <property type="entry name" value="HTH_TETR_2"/>
    <property type="match status" value="1"/>
</dbReference>
<dbReference type="InterPro" id="IPR023772">
    <property type="entry name" value="DNA-bd_HTH_TetR-type_CS"/>
</dbReference>
<dbReference type="Gene3D" id="1.10.10.60">
    <property type="entry name" value="Homeodomain-like"/>
    <property type="match status" value="1"/>
</dbReference>
<evidence type="ECO:0000313" key="5">
    <source>
        <dbReference type="EMBL" id="MFC6883757.1"/>
    </source>
</evidence>
<feature type="domain" description="HTH tetR-type" evidence="4">
    <location>
        <begin position="26"/>
        <end position="86"/>
    </location>
</feature>
<evidence type="ECO:0000256" key="3">
    <source>
        <dbReference type="SAM" id="MobiDB-lite"/>
    </source>
</evidence>
<dbReference type="SUPFAM" id="SSF48498">
    <property type="entry name" value="Tetracyclin repressor-like, C-terminal domain"/>
    <property type="match status" value="1"/>
</dbReference>
<dbReference type="SUPFAM" id="SSF46689">
    <property type="entry name" value="Homeodomain-like"/>
    <property type="match status" value="1"/>
</dbReference>
<reference evidence="6" key="1">
    <citation type="journal article" date="2019" name="Int. J. Syst. Evol. Microbiol.">
        <title>The Global Catalogue of Microorganisms (GCM) 10K type strain sequencing project: providing services to taxonomists for standard genome sequencing and annotation.</title>
        <authorList>
            <consortium name="The Broad Institute Genomics Platform"/>
            <consortium name="The Broad Institute Genome Sequencing Center for Infectious Disease"/>
            <person name="Wu L."/>
            <person name="Ma J."/>
        </authorList>
    </citation>
    <scope>NUCLEOTIDE SEQUENCE [LARGE SCALE GENOMIC DNA]</scope>
    <source>
        <strain evidence="6">JCM 3369</strain>
    </source>
</reference>
<dbReference type="Gene3D" id="1.10.357.10">
    <property type="entry name" value="Tetracycline Repressor, domain 2"/>
    <property type="match status" value="1"/>
</dbReference>
<dbReference type="Pfam" id="PF00440">
    <property type="entry name" value="TetR_N"/>
    <property type="match status" value="1"/>
</dbReference>
<dbReference type="PRINTS" id="PR00455">
    <property type="entry name" value="HTHTETR"/>
</dbReference>
<feature type="region of interest" description="Disordered" evidence="3">
    <location>
        <begin position="215"/>
        <end position="235"/>
    </location>
</feature>
<feature type="compositionally biased region" description="Low complexity" evidence="3">
    <location>
        <begin position="225"/>
        <end position="235"/>
    </location>
</feature>
<sequence length="235" mass="25622">MNAEQAEQAPQAAWAAARTSREGREHETRSLLVGCASRVFARRGYARTTIADITAEARVARATFYVYFASKEDVFRAVALGVRDAFLAAHEIPGVDEDDPYELARESSAAFLAAYAANLDLMTVIEHQALADPGIRDVWHEIQERPLRRTARYIERMTAQGLARPAAPARAVAEATIGMFARFARTAPADREGFDRTVDQLTAMYLRLLGIPEAPPGAGGDRARGTGMTGRAEQG</sequence>
<evidence type="ECO:0000259" key="4">
    <source>
        <dbReference type="PROSITE" id="PS50977"/>
    </source>
</evidence>
<keyword evidence="6" id="KW-1185">Reference proteome</keyword>
<dbReference type="Proteomes" id="UP001596380">
    <property type="component" value="Unassembled WGS sequence"/>
</dbReference>
<dbReference type="PANTHER" id="PTHR43479:SF11">
    <property type="entry name" value="ACREF_ENVCD OPERON REPRESSOR-RELATED"/>
    <property type="match status" value="1"/>
</dbReference>
<evidence type="ECO:0000256" key="2">
    <source>
        <dbReference type="PROSITE-ProRule" id="PRU00335"/>
    </source>
</evidence>
<dbReference type="InterPro" id="IPR001647">
    <property type="entry name" value="HTH_TetR"/>
</dbReference>
<keyword evidence="1 2" id="KW-0238">DNA-binding</keyword>
<feature type="DNA-binding region" description="H-T-H motif" evidence="2">
    <location>
        <begin position="49"/>
        <end position="68"/>
    </location>
</feature>
<proteinExistence type="predicted"/>
<organism evidence="5 6">
    <name type="scientific">Actinomadura yumaensis</name>
    <dbReference type="NCBI Taxonomy" id="111807"/>
    <lineage>
        <taxon>Bacteria</taxon>
        <taxon>Bacillati</taxon>
        <taxon>Actinomycetota</taxon>
        <taxon>Actinomycetes</taxon>
        <taxon>Streptosporangiales</taxon>
        <taxon>Thermomonosporaceae</taxon>
        <taxon>Actinomadura</taxon>
    </lineage>
</organism>
<evidence type="ECO:0000313" key="6">
    <source>
        <dbReference type="Proteomes" id="UP001596380"/>
    </source>
</evidence>
<evidence type="ECO:0000256" key="1">
    <source>
        <dbReference type="ARBA" id="ARBA00023125"/>
    </source>
</evidence>
<gene>
    <name evidence="5" type="ORF">ACFQKB_28640</name>
</gene>
<dbReference type="RefSeq" id="WP_378048735.1">
    <property type="nucleotide sequence ID" value="NZ_JBHSXE010000001.1"/>
</dbReference>
<feature type="compositionally biased region" description="Low complexity" evidence="3">
    <location>
        <begin position="1"/>
        <end position="17"/>
    </location>
</feature>
<name>A0ABW2CPK4_9ACTN</name>
<dbReference type="InterPro" id="IPR009057">
    <property type="entry name" value="Homeodomain-like_sf"/>
</dbReference>
<accession>A0ABW2CPK4</accession>
<dbReference type="InterPro" id="IPR050624">
    <property type="entry name" value="HTH-type_Tx_Regulator"/>
</dbReference>
<dbReference type="PANTHER" id="PTHR43479">
    <property type="entry name" value="ACREF/ENVCD OPERON REPRESSOR-RELATED"/>
    <property type="match status" value="1"/>
</dbReference>
<dbReference type="InterPro" id="IPR036271">
    <property type="entry name" value="Tet_transcr_reg_TetR-rel_C_sf"/>
</dbReference>
<comment type="caution">
    <text evidence="5">The sequence shown here is derived from an EMBL/GenBank/DDBJ whole genome shotgun (WGS) entry which is preliminary data.</text>
</comment>
<protein>
    <submittedName>
        <fullName evidence="5">TetR/AcrR family transcriptional regulator</fullName>
    </submittedName>
</protein>
<feature type="region of interest" description="Disordered" evidence="3">
    <location>
        <begin position="1"/>
        <end position="22"/>
    </location>
</feature>